<evidence type="ECO:0000313" key="7">
    <source>
        <dbReference type="EMBL" id="GAA1409644.1"/>
    </source>
</evidence>
<feature type="domain" description="Peptidase S33 tripeptidyl aminopeptidase-like C-terminal" evidence="6">
    <location>
        <begin position="465"/>
        <end position="555"/>
    </location>
</feature>
<evidence type="ECO:0000313" key="8">
    <source>
        <dbReference type="Proteomes" id="UP001499863"/>
    </source>
</evidence>
<dbReference type="InterPro" id="IPR013595">
    <property type="entry name" value="Pept_S33_TAP-like_C"/>
</dbReference>
<sequence>MKTHRATRPRLLLAAFAAGGLLLATACEGDKEPAQDQAASAPSSAATTAAAAAPTATPTPTPTVKPTGADDPALKPFYGQQITWAACPPDAKAAEQKIDLSLMKCGKLHVPLDYANPAGEAIDLALIKNPAAKQDQRLGSLMVNPGGPGGSGVEMVKSFDKQFEGTLHNRFDIVGWDPRGTGESSPVACLDDKQRDALNAEDGPLDPAAAKALSDKHAADFAAACQARSGKLLPFIGTRNTARDLDVLRAAVGDRKLNYLGISYGTYIGAVYAEEFPKNTGRLVLDGAVDPAAAELDLQVNQVIGFEKSFERFAVDCVKNNAAECPLGKSADKAAKKAADFLDGLRDKPLPTKDGRKVGSNLGWSAVIQFLYGDEKEAWQALRFTLAEAMLGGQGNALLAVADQGNGRDEKGHYSPEQEALRAIRCADNATPAPSAEAAQQAVQKLQREAPLLAKSITVEDVSEGSCVGWPFTSPETPHTIRAEGAAPILVVGTTGDPATPYTWSEKMAQGFAGATLLTRVGEGHGAFGSGNGCIDAAYAAYLTEGTLPAAGTKCS</sequence>
<dbReference type="SUPFAM" id="SSF53474">
    <property type="entry name" value="alpha/beta-Hydrolases"/>
    <property type="match status" value="1"/>
</dbReference>
<dbReference type="Gene3D" id="3.40.50.1820">
    <property type="entry name" value="alpha/beta hydrolase"/>
    <property type="match status" value="1"/>
</dbReference>
<evidence type="ECO:0000256" key="3">
    <source>
        <dbReference type="ARBA" id="ARBA00022801"/>
    </source>
</evidence>
<dbReference type="PANTHER" id="PTHR43248">
    <property type="entry name" value="2-SUCCINYL-6-HYDROXY-2,4-CYCLOHEXADIENE-1-CARBOXYLATE SYNTHASE"/>
    <property type="match status" value="1"/>
</dbReference>
<protein>
    <submittedName>
        <fullName evidence="7">Alpha/beta hydrolase</fullName>
    </submittedName>
</protein>
<evidence type="ECO:0000256" key="2">
    <source>
        <dbReference type="ARBA" id="ARBA00022729"/>
    </source>
</evidence>
<evidence type="ECO:0000259" key="6">
    <source>
        <dbReference type="Pfam" id="PF08386"/>
    </source>
</evidence>
<proteinExistence type="inferred from homology"/>
<evidence type="ECO:0000256" key="1">
    <source>
        <dbReference type="ARBA" id="ARBA00010088"/>
    </source>
</evidence>
<reference evidence="8" key="1">
    <citation type="journal article" date="2019" name="Int. J. Syst. Evol. Microbiol.">
        <title>The Global Catalogue of Microorganisms (GCM) 10K type strain sequencing project: providing services to taxonomists for standard genome sequencing and annotation.</title>
        <authorList>
            <consortium name="The Broad Institute Genomics Platform"/>
            <consortium name="The Broad Institute Genome Sequencing Center for Infectious Disease"/>
            <person name="Wu L."/>
            <person name="Ma J."/>
        </authorList>
    </citation>
    <scope>NUCLEOTIDE SEQUENCE [LARGE SCALE GENOMIC DNA]</scope>
    <source>
        <strain evidence="8">JCM 12393</strain>
    </source>
</reference>
<accession>A0ABP4J504</accession>
<comment type="similarity">
    <text evidence="1">Belongs to the peptidase S33 family.</text>
</comment>
<dbReference type="PANTHER" id="PTHR43248:SF29">
    <property type="entry name" value="TRIPEPTIDYL AMINOPEPTIDASE"/>
    <property type="match status" value="1"/>
</dbReference>
<name>A0ABP4J504_9ACTN</name>
<feature type="signal peptide" evidence="5">
    <location>
        <begin position="1"/>
        <end position="26"/>
    </location>
</feature>
<dbReference type="Pfam" id="PF08386">
    <property type="entry name" value="Abhydrolase_4"/>
    <property type="match status" value="1"/>
</dbReference>
<dbReference type="PROSITE" id="PS51257">
    <property type="entry name" value="PROKAR_LIPOPROTEIN"/>
    <property type="match status" value="1"/>
</dbReference>
<organism evidence="7 8">
    <name type="scientific">Kitasatospora putterlickiae</name>
    <dbReference type="NCBI Taxonomy" id="221725"/>
    <lineage>
        <taxon>Bacteria</taxon>
        <taxon>Bacillati</taxon>
        <taxon>Actinomycetota</taxon>
        <taxon>Actinomycetes</taxon>
        <taxon>Kitasatosporales</taxon>
        <taxon>Streptomycetaceae</taxon>
        <taxon>Kitasatospora</taxon>
    </lineage>
</organism>
<comment type="caution">
    <text evidence="7">The sequence shown here is derived from an EMBL/GenBank/DDBJ whole genome shotgun (WGS) entry which is preliminary data.</text>
</comment>
<evidence type="ECO:0000256" key="4">
    <source>
        <dbReference type="SAM" id="MobiDB-lite"/>
    </source>
</evidence>
<dbReference type="InterPro" id="IPR029058">
    <property type="entry name" value="AB_hydrolase_fold"/>
</dbReference>
<keyword evidence="3 7" id="KW-0378">Hydrolase</keyword>
<dbReference type="InterPro" id="IPR051601">
    <property type="entry name" value="Serine_prot/Carboxylest_S33"/>
</dbReference>
<dbReference type="EMBL" id="BAAAKJ010000372">
    <property type="protein sequence ID" value="GAA1409644.1"/>
    <property type="molecule type" value="Genomic_DNA"/>
</dbReference>
<feature type="compositionally biased region" description="Low complexity" evidence="4">
    <location>
        <begin position="38"/>
        <end position="56"/>
    </location>
</feature>
<gene>
    <name evidence="7" type="ORF">GCM10009639_60000</name>
</gene>
<feature type="chain" id="PRO_5047441627" evidence="5">
    <location>
        <begin position="27"/>
        <end position="556"/>
    </location>
</feature>
<dbReference type="GO" id="GO:0016787">
    <property type="term" value="F:hydrolase activity"/>
    <property type="evidence" value="ECO:0007669"/>
    <property type="project" value="UniProtKB-KW"/>
</dbReference>
<dbReference type="Proteomes" id="UP001499863">
    <property type="component" value="Unassembled WGS sequence"/>
</dbReference>
<evidence type="ECO:0000256" key="5">
    <source>
        <dbReference type="SAM" id="SignalP"/>
    </source>
</evidence>
<feature type="region of interest" description="Disordered" evidence="4">
    <location>
        <begin position="33"/>
        <end position="72"/>
    </location>
</feature>
<keyword evidence="8" id="KW-1185">Reference proteome</keyword>
<keyword evidence="2 5" id="KW-0732">Signal</keyword>
<dbReference type="RefSeq" id="WP_344343220.1">
    <property type="nucleotide sequence ID" value="NZ_BAAAKJ010000372.1"/>
</dbReference>